<feature type="binding site" evidence="3">
    <location>
        <position position="204"/>
    </location>
    <ligand>
        <name>Na(+)</name>
        <dbReference type="ChEBI" id="CHEBI:29101"/>
    </ligand>
</feature>
<evidence type="ECO:0000256" key="2">
    <source>
        <dbReference type="PIRSR" id="PIRSR039026-1"/>
    </source>
</evidence>
<dbReference type="Gene3D" id="3.40.190.170">
    <property type="entry name" value="Bacterial extracellular solute-binding protein, family 7"/>
    <property type="match status" value="1"/>
</dbReference>
<dbReference type="AlphaFoldDB" id="A0A0R3KIX7"/>
<evidence type="ECO:0000256" key="1">
    <source>
        <dbReference type="ARBA" id="ARBA00022729"/>
    </source>
</evidence>
<dbReference type="GO" id="GO:0046872">
    <property type="term" value="F:metal ion binding"/>
    <property type="evidence" value="ECO:0007669"/>
    <property type="project" value="UniProtKB-KW"/>
</dbReference>
<keyword evidence="3" id="KW-0479">Metal-binding</keyword>
<gene>
    <name evidence="4" type="ORF">CQ12_03560</name>
</gene>
<dbReference type="RefSeq" id="WP_057839959.1">
    <property type="nucleotide sequence ID" value="NZ_LLXZ01000205.1"/>
</dbReference>
<feature type="binding site" evidence="3">
    <location>
        <position position="229"/>
    </location>
    <ligand>
        <name>substrate</name>
    </ligand>
</feature>
<evidence type="ECO:0000256" key="3">
    <source>
        <dbReference type="PIRSR" id="PIRSR039026-2"/>
    </source>
</evidence>
<dbReference type="STRING" id="280332.CQ12_03560"/>
<dbReference type="PIRSF" id="PIRSF039026">
    <property type="entry name" value="SiaP"/>
    <property type="match status" value="1"/>
</dbReference>
<evidence type="ECO:0000313" key="4">
    <source>
        <dbReference type="EMBL" id="KRQ95673.1"/>
    </source>
</evidence>
<accession>A0A0R3KIX7</accession>
<protein>
    <recommendedName>
        <fullName evidence="6">C4-dicarboxylate ABC transporter</fullName>
    </recommendedName>
</protein>
<dbReference type="NCBIfam" id="NF037995">
    <property type="entry name" value="TRAP_S1"/>
    <property type="match status" value="1"/>
</dbReference>
<feature type="binding site" evidence="3">
    <location>
        <position position="203"/>
    </location>
    <ligand>
        <name>substrate</name>
    </ligand>
</feature>
<proteinExistence type="predicted"/>
<sequence>MVTVFAEPVCAQTAEKPLVLKGQSTHPASSNFHLIFKLWAETVEKMTAGRLKIETLPAGAIVPAFEVFDATSKNVLDVGMGPFGYILGRNTATIPMSHGPLYGMDGSDYWAWYYDGGGMKLLDEFYKDVLKLNVVGFPIPTDYPQGMGWFKKEINSLADLKGLKYRIYGIGAETYGRLGVSVVTIPGGEIVPAMERGVIEGAEWINCEEDKKLGLHQVAKHYYTPGMHEPVTGGQLMINGDVWKKLTPDLQEIIKVASVYATTTRNFAFNRETAQACQDLIKMGVQMHRTPDEVLKNFLDEWEKIQTEHAAKNPFYRKVIDSQKAYAEQIVPFKLSWFPPYNFAGEYYWKNKIYLTKK</sequence>
<organism evidence="4 5">
    <name type="scientific">Bradyrhizobium jicamae</name>
    <dbReference type="NCBI Taxonomy" id="280332"/>
    <lineage>
        <taxon>Bacteria</taxon>
        <taxon>Pseudomonadati</taxon>
        <taxon>Pseudomonadota</taxon>
        <taxon>Alphaproteobacteria</taxon>
        <taxon>Hyphomicrobiales</taxon>
        <taxon>Nitrobacteraceae</taxon>
        <taxon>Bradyrhizobium</taxon>
    </lineage>
</organism>
<dbReference type="Pfam" id="PF03480">
    <property type="entry name" value="DctP"/>
    <property type="match status" value="1"/>
</dbReference>
<dbReference type="CDD" id="cd13604">
    <property type="entry name" value="PBP2_TRAP_ketoacid_lactate_like"/>
    <property type="match status" value="1"/>
</dbReference>
<comment type="caution">
    <text evidence="4">The sequence shown here is derived from an EMBL/GenBank/DDBJ whole genome shotgun (WGS) entry which is preliminary data.</text>
</comment>
<feature type="binding site" evidence="2">
    <location>
        <position position="166"/>
    </location>
    <ligand>
        <name>substrate</name>
    </ligand>
</feature>
<dbReference type="InterPro" id="IPR026289">
    <property type="entry name" value="SBP_TakP-like"/>
</dbReference>
<evidence type="ECO:0008006" key="6">
    <source>
        <dbReference type="Google" id="ProtNLM"/>
    </source>
</evidence>
<keyword evidence="5" id="KW-1185">Reference proteome</keyword>
<dbReference type="PANTHER" id="PTHR33376:SF5">
    <property type="entry name" value="EXTRACYTOPLASMIC SOLUTE RECEPTOR PROTEIN"/>
    <property type="match status" value="1"/>
</dbReference>
<dbReference type="Gene3D" id="3.40.190.10">
    <property type="entry name" value="Periplasmic binding protein-like II"/>
    <property type="match status" value="1"/>
</dbReference>
<dbReference type="InterPro" id="IPR018389">
    <property type="entry name" value="DctP_fam"/>
</dbReference>
<feature type="binding site" evidence="2">
    <location>
        <position position="145"/>
    </location>
    <ligand>
        <name>substrate</name>
    </ligand>
</feature>
<dbReference type="EMBL" id="LLXZ01000205">
    <property type="protein sequence ID" value="KRQ95673.1"/>
    <property type="molecule type" value="Genomic_DNA"/>
</dbReference>
<name>A0A0R3KIX7_9BRAD</name>
<dbReference type="GO" id="GO:0055085">
    <property type="term" value="P:transmembrane transport"/>
    <property type="evidence" value="ECO:0007669"/>
    <property type="project" value="InterPro"/>
</dbReference>
<reference evidence="4 5" key="1">
    <citation type="submission" date="2014-03" db="EMBL/GenBank/DDBJ databases">
        <title>Bradyrhizobium valentinum sp. nov., isolated from effective nodules of Lupinus mariae-josephae, a lupine endemic of basic-lime soils in Eastern Spain.</title>
        <authorList>
            <person name="Duran D."/>
            <person name="Rey L."/>
            <person name="Navarro A."/>
            <person name="Busquets A."/>
            <person name="Imperial J."/>
            <person name="Ruiz-Argueso T."/>
        </authorList>
    </citation>
    <scope>NUCLEOTIDE SEQUENCE [LARGE SCALE GENOMIC DNA]</scope>
    <source>
        <strain evidence="4 5">PAC68</strain>
    </source>
</reference>
<keyword evidence="1" id="KW-0732">Signal</keyword>
<dbReference type="Proteomes" id="UP000050863">
    <property type="component" value="Unassembled WGS sequence"/>
</dbReference>
<dbReference type="PANTHER" id="PTHR33376">
    <property type="match status" value="1"/>
</dbReference>
<evidence type="ECO:0000313" key="5">
    <source>
        <dbReference type="Proteomes" id="UP000050863"/>
    </source>
</evidence>
<dbReference type="GO" id="GO:0031317">
    <property type="term" value="C:tripartite ATP-independent periplasmic transporter complex"/>
    <property type="evidence" value="ECO:0007669"/>
    <property type="project" value="InterPro"/>
</dbReference>
<dbReference type="InterPro" id="IPR038404">
    <property type="entry name" value="TRAP_DctP_sf"/>
</dbReference>